<evidence type="ECO:0000256" key="1">
    <source>
        <dbReference type="ARBA" id="ARBA00022723"/>
    </source>
</evidence>
<comment type="caution">
    <text evidence="4">The sequence shown here is derived from an EMBL/GenBank/DDBJ whole genome shotgun (WGS) entry which is preliminary data.</text>
</comment>
<organism evidence="4 5">
    <name type="scientific">Subtercola frigoramans</name>
    <dbReference type="NCBI Taxonomy" id="120298"/>
    <lineage>
        <taxon>Bacteria</taxon>
        <taxon>Bacillati</taxon>
        <taxon>Actinomycetota</taxon>
        <taxon>Actinomycetes</taxon>
        <taxon>Micrococcales</taxon>
        <taxon>Microbacteriaceae</taxon>
        <taxon>Subtercola</taxon>
    </lineage>
</organism>
<dbReference type="InterPro" id="IPR002125">
    <property type="entry name" value="CMP_dCMP_dom"/>
</dbReference>
<proteinExistence type="predicted"/>
<feature type="domain" description="CMP/dCMP-type deaminase" evidence="3">
    <location>
        <begin position="15"/>
        <end position="128"/>
    </location>
</feature>
<dbReference type="EMBL" id="JAFBBU010000001">
    <property type="protein sequence ID" value="MBM7470434.1"/>
    <property type="molecule type" value="Genomic_DNA"/>
</dbReference>
<evidence type="ECO:0000256" key="2">
    <source>
        <dbReference type="ARBA" id="ARBA00022833"/>
    </source>
</evidence>
<dbReference type="PROSITE" id="PS00903">
    <property type="entry name" value="CYT_DCMP_DEAMINASES_1"/>
    <property type="match status" value="1"/>
</dbReference>
<name>A0ABS2L064_9MICO</name>
<evidence type="ECO:0000259" key="3">
    <source>
        <dbReference type="PROSITE" id="PS51747"/>
    </source>
</evidence>
<keyword evidence="5" id="KW-1185">Reference proteome</keyword>
<dbReference type="InterPro" id="IPR016192">
    <property type="entry name" value="APOBEC/CMP_deaminase_Zn-bd"/>
</dbReference>
<reference evidence="4 5" key="1">
    <citation type="submission" date="2021-01" db="EMBL/GenBank/DDBJ databases">
        <title>Sequencing the genomes of 1000 actinobacteria strains.</title>
        <authorList>
            <person name="Klenk H.-P."/>
        </authorList>
    </citation>
    <scope>NUCLEOTIDE SEQUENCE [LARGE SCALE GENOMIC DNA]</scope>
    <source>
        <strain evidence="4 5">DSM 13057</strain>
    </source>
</reference>
<accession>A0ABS2L064</accession>
<dbReference type="InterPro" id="IPR016193">
    <property type="entry name" value="Cytidine_deaminase-like"/>
</dbReference>
<evidence type="ECO:0000313" key="4">
    <source>
        <dbReference type="EMBL" id="MBM7470434.1"/>
    </source>
</evidence>
<dbReference type="Proteomes" id="UP000776164">
    <property type="component" value="Unassembled WGS sequence"/>
</dbReference>
<dbReference type="SUPFAM" id="SSF53927">
    <property type="entry name" value="Cytidine deaminase-like"/>
    <property type="match status" value="1"/>
</dbReference>
<dbReference type="PANTHER" id="PTHR11079">
    <property type="entry name" value="CYTOSINE DEAMINASE FAMILY MEMBER"/>
    <property type="match status" value="1"/>
</dbReference>
<dbReference type="CDD" id="cd01285">
    <property type="entry name" value="nucleoside_deaminase"/>
    <property type="match status" value="1"/>
</dbReference>
<protein>
    <submittedName>
        <fullName evidence="4">tRNA(Arg) A34 adenosine deaminase TadA</fullName>
    </submittedName>
</protein>
<sequence length="169" mass="17884">MTDFLQPSASSALTQADLDRLRDAIEVSKRSVRSGNHPFGAVLVDASGAVVLEAENSVVTSNDCTGHAETNLVRAAWKAFGPEALGSYSLYTSCEPCAMCSGAIYWSGINRMVFAMSEAELGELTGDHAENPTMSLTSEIVLNSGQRRITVLGPALSSEALVAHDGFWA</sequence>
<dbReference type="Pfam" id="PF00383">
    <property type="entry name" value="dCMP_cyt_deam_1"/>
    <property type="match status" value="1"/>
</dbReference>
<keyword evidence="2" id="KW-0862">Zinc</keyword>
<dbReference type="PANTHER" id="PTHR11079:SF161">
    <property type="entry name" value="CMP_DCMP-TYPE DEAMINASE DOMAIN-CONTAINING PROTEIN"/>
    <property type="match status" value="1"/>
</dbReference>
<dbReference type="Gene3D" id="3.40.140.10">
    <property type="entry name" value="Cytidine Deaminase, domain 2"/>
    <property type="match status" value="1"/>
</dbReference>
<dbReference type="RefSeq" id="WP_205106194.1">
    <property type="nucleotide sequence ID" value="NZ_BAAAHT010000001.1"/>
</dbReference>
<evidence type="ECO:0000313" key="5">
    <source>
        <dbReference type="Proteomes" id="UP000776164"/>
    </source>
</evidence>
<keyword evidence="1" id="KW-0479">Metal-binding</keyword>
<dbReference type="PROSITE" id="PS51747">
    <property type="entry name" value="CYT_DCMP_DEAMINASES_2"/>
    <property type="match status" value="1"/>
</dbReference>
<gene>
    <name evidence="4" type="ORF">JOE66_000068</name>
</gene>